<name>A0A1J1IEQ3_9DIPT</name>
<gene>
    <name evidence="1" type="ORF">CLUMA_CG011405</name>
</gene>
<evidence type="ECO:0000313" key="2">
    <source>
        <dbReference type="Proteomes" id="UP000183832"/>
    </source>
</evidence>
<accession>A0A1J1IEQ3</accession>
<proteinExistence type="predicted"/>
<dbReference type="AlphaFoldDB" id="A0A1J1IEQ3"/>
<dbReference type="EMBL" id="CVRI01000047">
    <property type="protein sequence ID" value="CRK98036.1"/>
    <property type="molecule type" value="Genomic_DNA"/>
</dbReference>
<sequence>MRKIGHIVETLKLSLSTLSNNFLSLSPSAFNDIRVITFNSQDVNLQPQPHTLLEIGQTLNKHYVIPPEGGVLFIRPLTDEVEPRPFPALNNQSNSSVCHTLTKS</sequence>
<dbReference type="Proteomes" id="UP000183832">
    <property type="component" value="Unassembled WGS sequence"/>
</dbReference>
<evidence type="ECO:0000313" key="1">
    <source>
        <dbReference type="EMBL" id="CRK98036.1"/>
    </source>
</evidence>
<organism evidence="1 2">
    <name type="scientific">Clunio marinus</name>
    <dbReference type="NCBI Taxonomy" id="568069"/>
    <lineage>
        <taxon>Eukaryota</taxon>
        <taxon>Metazoa</taxon>
        <taxon>Ecdysozoa</taxon>
        <taxon>Arthropoda</taxon>
        <taxon>Hexapoda</taxon>
        <taxon>Insecta</taxon>
        <taxon>Pterygota</taxon>
        <taxon>Neoptera</taxon>
        <taxon>Endopterygota</taxon>
        <taxon>Diptera</taxon>
        <taxon>Nematocera</taxon>
        <taxon>Chironomoidea</taxon>
        <taxon>Chironomidae</taxon>
        <taxon>Clunio</taxon>
    </lineage>
</organism>
<keyword evidence="2" id="KW-1185">Reference proteome</keyword>
<protein>
    <submittedName>
        <fullName evidence="1">CLUMA_CG011405, isoform A</fullName>
    </submittedName>
</protein>
<reference evidence="1 2" key="1">
    <citation type="submission" date="2015-04" db="EMBL/GenBank/DDBJ databases">
        <authorList>
            <person name="Syromyatnikov M.Y."/>
            <person name="Popov V.N."/>
        </authorList>
    </citation>
    <scope>NUCLEOTIDE SEQUENCE [LARGE SCALE GENOMIC DNA]</scope>
</reference>